<dbReference type="InterPro" id="IPR016181">
    <property type="entry name" value="Acyl_CoA_acyltransferase"/>
</dbReference>
<proteinExistence type="predicted"/>
<evidence type="ECO:0000259" key="1">
    <source>
        <dbReference type="PROSITE" id="PS51186"/>
    </source>
</evidence>
<dbReference type="Pfam" id="PF13673">
    <property type="entry name" value="Acetyltransf_10"/>
    <property type="match status" value="1"/>
</dbReference>
<dbReference type="RefSeq" id="WP_188776768.1">
    <property type="nucleotide sequence ID" value="NZ_BMMB01000007.1"/>
</dbReference>
<name>A0ABU1IZ97_9BACL</name>
<dbReference type="PROSITE" id="PS51186">
    <property type="entry name" value="GNAT"/>
    <property type="match status" value="1"/>
</dbReference>
<dbReference type="Proteomes" id="UP001185028">
    <property type="component" value="Unassembled WGS sequence"/>
</dbReference>
<organism evidence="2 3">
    <name type="scientific">Paenibacillus hunanensis</name>
    <dbReference type="NCBI Taxonomy" id="539262"/>
    <lineage>
        <taxon>Bacteria</taxon>
        <taxon>Bacillati</taxon>
        <taxon>Bacillota</taxon>
        <taxon>Bacilli</taxon>
        <taxon>Bacillales</taxon>
        <taxon>Paenibacillaceae</taxon>
        <taxon>Paenibacillus</taxon>
    </lineage>
</organism>
<dbReference type="CDD" id="cd04301">
    <property type="entry name" value="NAT_SF"/>
    <property type="match status" value="1"/>
</dbReference>
<dbReference type="InterPro" id="IPR000182">
    <property type="entry name" value="GNAT_dom"/>
</dbReference>
<evidence type="ECO:0000313" key="3">
    <source>
        <dbReference type="Proteomes" id="UP001185028"/>
    </source>
</evidence>
<dbReference type="Gene3D" id="3.40.630.30">
    <property type="match status" value="1"/>
</dbReference>
<protein>
    <submittedName>
        <fullName evidence="2">ElaA protein</fullName>
    </submittedName>
</protein>
<comment type="caution">
    <text evidence="2">The sequence shown here is derived from an EMBL/GenBank/DDBJ whole genome shotgun (WGS) entry which is preliminary data.</text>
</comment>
<accession>A0ABU1IZ97</accession>
<reference evidence="2 3" key="1">
    <citation type="submission" date="2023-07" db="EMBL/GenBank/DDBJ databases">
        <title>Genomic Encyclopedia of Type Strains, Phase IV (KMG-IV): sequencing the most valuable type-strain genomes for metagenomic binning, comparative biology and taxonomic classification.</title>
        <authorList>
            <person name="Goeker M."/>
        </authorList>
    </citation>
    <scope>NUCLEOTIDE SEQUENCE [LARGE SCALE GENOMIC DNA]</scope>
    <source>
        <strain evidence="2 3">DSM 22170</strain>
    </source>
</reference>
<feature type="domain" description="N-acetyltransferase" evidence="1">
    <location>
        <begin position="6"/>
        <end position="150"/>
    </location>
</feature>
<evidence type="ECO:0000313" key="2">
    <source>
        <dbReference type="EMBL" id="MDR6244586.1"/>
    </source>
</evidence>
<dbReference type="EMBL" id="JAVDQH010000009">
    <property type="protein sequence ID" value="MDR6244586.1"/>
    <property type="molecule type" value="Genomic_DNA"/>
</dbReference>
<gene>
    <name evidence="2" type="ORF">JOC58_002483</name>
</gene>
<sequence length="155" mass="17802">MTWHIKHFNELTTIELYRILQERTNIFVVEQNCPYPEVDGKDLNCYHLYRLENEQITAYARLLPAGIAYTQASIGRVIVPATHRGKGYAGELFARAINFIQQELGETEIKIQAQEYLCPFYGSYGFEAISESYLEDGIPHVDMLLNQRLEPLGVS</sequence>
<keyword evidence="3" id="KW-1185">Reference proteome</keyword>
<dbReference type="SUPFAM" id="SSF55729">
    <property type="entry name" value="Acyl-CoA N-acyltransferases (Nat)"/>
    <property type="match status" value="1"/>
</dbReference>